<dbReference type="InterPro" id="IPR050109">
    <property type="entry name" value="HTH-type_TetR-like_transc_reg"/>
</dbReference>
<sequence length="195" mass="21871">MQAKAFEFFSEYGLTAQTRALAEACGVSQRLLYSAFPNKAALINAVYEAEIAGPFKAVWFVQLRDRKVPLADRLNDFYREYYDTILTRRWLRLFIYASLAEVEIAPTYIAAIIRTLLLTIVEEAAFDNGLEMPADPAVAQEIGWVLHGNISHLAIRRHVYGDGTSVAVRDVIPMHVDAFLKIVPTVLAPSADRPK</sequence>
<reference evidence="3 4" key="1">
    <citation type="journal article" date="2017" name="Int. J. Syst. Evol. Microbiol.">
        <title>Ramlibacter alkalitolerans sp. nov., alkali-tolerant bacterium isolated from soil of ginseng.</title>
        <authorList>
            <person name="Lee D.H."/>
            <person name="Cha C.J."/>
        </authorList>
    </citation>
    <scope>NUCLEOTIDE SEQUENCE [LARGE SCALE GENOMIC DNA]</scope>
    <source>
        <strain evidence="3 4">KACC 19305</strain>
    </source>
</reference>
<dbReference type="InterPro" id="IPR009057">
    <property type="entry name" value="Homeodomain-like_sf"/>
</dbReference>
<evidence type="ECO:0000313" key="4">
    <source>
        <dbReference type="Proteomes" id="UP000622707"/>
    </source>
</evidence>
<dbReference type="EMBL" id="JAEQND010000004">
    <property type="protein sequence ID" value="MBL0425252.1"/>
    <property type="molecule type" value="Genomic_DNA"/>
</dbReference>
<name>A0ABS1JLX8_9BURK</name>
<comment type="caution">
    <text evidence="3">The sequence shown here is derived from an EMBL/GenBank/DDBJ whole genome shotgun (WGS) entry which is preliminary data.</text>
</comment>
<dbReference type="PANTHER" id="PTHR30055:SF181">
    <property type="entry name" value="BLR6905 PROTEIN"/>
    <property type="match status" value="1"/>
</dbReference>
<evidence type="ECO:0000256" key="1">
    <source>
        <dbReference type="ARBA" id="ARBA00023125"/>
    </source>
</evidence>
<dbReference type="Proteomes" id="UP000622707">
    <property type="component" value="Unassembled WGS sequence"/>
</dbReference>
<dbReference type="Pfam" id="PF00440">
    <property type="entry name" value="TetR_N"/>
    <property type="match status" value="1"/>
</dbReference>
<dbReference type="Gene3D" id="1.10.357.10">
    <property type="entry name" value="Tetracycline Repressor, domain 2"/>
    <property type="match status" value="1"/>
</dbReference>
<keyword evidence="4" id="KW-1185">Reference proteome</keyword>
<feature type="domain" description="HTH tetR-type" evidence="2">
    <location>
        <begin position="4"/>
        <end position="46"/>
    </location>
</feature>
<dbReference type="SUPFAM" id="SSF46689">
    <property type="entry name" value="Homeodomain-like"/>
    <property type="match status" value="1"/>
</dbReference>
<evidence type="ECO:0000259" key="2">
    <source>
        <dbReference type="Pfam" id="PF00440"/>
    </source>
</evidence>
<dbReference type="InterPro" id="IPR001647">
    <property type="entry name" value="HTH_TetR"/>
</dbReference>
<gene>
    <name evidence="3" type="ORF">JI746_09035</name>
</gene>
<accession>A0ABS1JLX8</accession>
<protein>
    <submittedName>
        <fullName evidence="3">Helix-turn-helix transcriptional regulator</fullName>
    </submittedName>
</protein>
<keyword evidence="1" id="KW-0238">DNA-binding</keyword>
<organism evidence="3 4">
    <name type="scientific">Ramlibacter alkalitolerans</name>
    <dbReference type="NCBI Taxonomy" id="2039631"/>
    <lineage>
        <taxon>Bacteria</taxon>
        <taxon>Pseudomonadati</taxon>
        <taxon>Pseudomonadota</taxon>
        <taxon>Betaproteobacteria</taxon>
        <taxon>Burkholderiales</taxon>
        <taxon>Comamonadaceae</taxon>
        <taxon>Ramlibacter</taxon>
    </lineage>
</organism>
<proteinExistence type="predicted"/>
<evidence type="ECO:0000313" key="3">
    <source>
        <dbReference type="EMBL" id="MBL0425252.1"/>
    </source>
</evidence>
<dbReference type="PANTHER" id="PTHR30055">
    <property type="entry name" value="HTH-TYPE TRANSCRIPTIONAL REGULATOR RUTR"/>
    <property type="match status" value="1"/>
</dbReference>